<protein>
    <submittedName>
        <fullName evidence="1">Uncharacterized protein</fullName>
    </submittedName>
</protein>
<organism evidence="1 2">
    <name type="scientific">Niabella ginsengisoli</name>
    <dbReference type="NCBI Taxonomy" id="522298"/>
    <lineage>
        <taxon>Bacteria</taxon>
        <taxon>Pseudomonadati</taxon>
        <taxon>Bacteroidota</taxon>
        <taxon>Chitinophagia</taxon>
        <taxon>Chitinophagales</taxon>
        <taxon>Chitinophagaceae</taxon>
        <taxon>Niabella</taxon>
    </lineage>
</organism>
<reference evidence="1 2" key="1">
    <citation type="submission" date="2022-02" db="EMBL/GenBank/DDBJ databases">
        <authorList>
            <person name="Min J."/>
        </authorList>
    </citation>
    <scope>NUCLEOTIDE SEQUENCE [LARGE SCALE GENOMIC DNA]</scope>
    <source>
        <strain evidence="1 2">GR10-1</strain>
    </source>
</reference>
<keyword evidence="2" id="KW-1185">Reference proteome</keyword>
<accession>A0ABS9SEH9</accession>
<sequence length="125" mass="13957">MSLDGQEVLMLGPDLRVSVGQLDIKDKNHSVIKDIQIEKINSIDSIIAVIPKLTIIPNITEIVSGNLTLQGLVISDPKIDVKLGKKILLYRRKKRNLQALNSVLLCWSGPISKYLLPIRKIPRVI</sequence>
<evidence type="ECO:0000313" key="1">
    <source>
        <dbReference type="EMBL" id="MCH5596584.1"/>
    </source>
</evidence>
<dbReference type="RefSeq" id="WP_240825770.1">
    <property type="nucleotide sequence ID" value="NZ_JAKWBL010000001.1"/>
</dbReference>
<dbReference type="EMBL" id="JAKWBL010000001">
    <property type="protein sequence ID" value="MCH5596584.1"/>
    <property type="molecule type" value="Genomic_DNA"/>
</dbReference>
<name>A0ABS9SEH9_9BACT</name>
<gene>
    <name evidence="1" type="ORF">MKP09_00885</name>
</gene>
<comment type="caution">
    <text evidence="1">The sequence shown here is derived from an EMBL/GenBank/DDBJ whole genome shotgun (WGS) entry which is preliminary data.</text>
</comment>
<proteinExistence type="predicted"/>
<evidence type="ECO:0000313" key="2">
    <source>
        <dbReference type="Proteomes" id="UP001202248"/>
    </source>
</evidence>
<dbReference type="Proteomes" id="UP001202248">
    <property type="component" value="Unassembled WGS sequence"/>
</dbReference>